<dbReference type="EMBL" id="KI299802">
    <property type="protein sequence ID" value="ERZ97212.1"/>
    <property type="molecule type" value="Genomic_DNA"/>
</dbReference>
<gene>
    <name evidence="1" type="ORF">GLOINDRAFT_330324</name>
</gene>
<evidence type="ECO:0000313" key="1">
    <source>
        <dbReference type="EMBL" id="ERZ97212.1"/>
    </source>
</evidence>
<dbReference type="VEuPathDB" id="FungiDB:RhiirFUN_024968"/>
<sequence>MIMSCIIYVAYYNNYKQAFEDFENLPNLHVNYHLLLHARNYATLLNTEGIPKKYAEKIVPNDSGFRRELASVYQEMGYEAAFFESSCRYYELICFSVEDNGINTQYRLHVGDVVTTISEEEGETFALLQSIFSHKRNNQRFAFIVIDKFEITNQKKLECPVYRLRDTQRIRPISELDTNSTAHFIHYCNDDECISGSCHDFGNDLYIKNMYFFKAI</sequence>
<organism evidence="1">
    <name type="scientific">Rhizophagus irregularis (strain DAOM 181602 / DAOM 197198 / MUCL 43194)</name>
    <name type="common">Arbuscular mycorrhizal fungus</name>
    <name type="synonym">Glomus intraradices</name>
    <dbReference type="NCBI Taxonomy" id="747089"/>
    <lineage>
        <taxon>Eukaryota</taxon>
        <taxon>Fungi</taxon>
        <taxon>Fungi incertae sedis</taxon>
        <taxon>Mucoromycota</taxon>
        <taxon>Glomeromycotina</taxon>
        <taxon>Glomeromycetes</taxon>
        <taxon>Glomerales</taxon>
        <taxon>Glomeraceae</taxon>
        <taxon>Rhizophagus</taxon>
    </lineage>
</organism>
<accession>U9ST48</accession>
<reference evidence="1" key="1">
    <citation type="submission" date="2013-07" db="EMBL/GenBank/DDBJ databases">
        <title>The genome of an arbuscular mycorrhizal fungus provides insights into the evolution of the oldest plant symbiosis.</title>
        <authorList>
            <consortium name="DOE Joint Genome Institute"/>
            <person name="Tisserant E."/>
            <person name="Malbreil M."/>
            <person name="Kuo A."/>
            <person name="Kohler A."/>
            <person name="Symeonidi A."/>
            <person name="Balestrini R."/>
            <person name="Charron P."/>
            <person name="Duensing N."/>
            <person name="Frei-dit-Frey N."/>
            <person name="Gianinazzi-Pearson V."/>
            <person name="Gilbert B."/>
            <person name="Handa Y."/>
            <person name="Hijri M."/>
            <person name="Kaul R."/>
            <person name="Kawaguchi M."/>
            <person name="Krajinski F."/>
            <person name="Lammers P."/>
            <person name="Lapierre D."/>
            <person name="Masclaux F.G."/>
            <person name="Murat C."/>
            <person name="Morin E."/>
            <person name="Ndikumana S."/>
            <person name="Pagni M."/>
            <person name="Petitpierre D."/>
            <person name="Requena N."/>
            <person name="Rosikiewicz P."/>
            <person name="Riley R."/>
            <person name="Saito K."/>
            <person name="San Clemente H."/>
            <person name="Shapiro H."/>
            <person name="van Tuinen D."/>
            <person name="Becard G."/>
            <person name="Bonfante P."/>
            <person name="Paszkowski U."/>
            <person name="Shachar-Hill Y."/>
            <person name="Young J.P."/>
            <person name="Sanders I.R."/>
            <person name="Henrissat B."/>
            <person name="Rensing S.A."/>
            <person name="Grigoriev I.V."/>
            <person name="Corradi N."/>
            <person name="Roux C."/>
            <person name="Martin F."/>
        </authorList>
    </citation>
    <scope>NUCLEOTIDE SEQUENCE</scope>
    <source>
        <strain evidence="1">DAOM 197198</strain>
    </source>
</reference>
<name>U9ST48_RHIID</name>
<proteinExistence type="predicted"/>
<dbReference type="HOGENOM" id="CLU_111254_0_0_1"/>
<protein>
    <submittedName>
        <fullName evidence="1">Uncharacterized protein</fullName>
    </submittedName>
</protein>
<dbReference type="AlphaFoldDB" id="U9ST48"/>